<keyword evidence="1" id="KW-0175">Coiled coil</keyword>
<keyword evidence="3" id="KW-1185">Reference proteome</keyword>
<feature type="coiled-coil region" evidence="1">
    <location>
        <begin position="48"/>
        <end position="75"/>
    </location>
</feature>
<sequence length="204" mass="22775">MKQLKRVVLIMLFFTLVGGVYGCGTKSPSNTVEDYLEEVKKGESGEFSDLLNQTLDKAENKEETQKQEISDETTKKLSNSIQDLTYTINSEKIDGDSATVNVKINGPDMAAVMTDYIQKAFTNAFAQAFSDKKATDEENNKLYDSMLLECLDNVKYTERTGDISLTKTEGDWKINKDDALTEVLINIDNSAFNSQTQSEENSIS</sequence>
<reference evidence="2 3" key="1">
    <citation type="submission" date="2018-03" db="EMBL/GenBank/DDBJ databases">
        <title>Genome sequence of Clostridium vincentii DSM 10228.</title>
        <authorList>
            <person name="Poehlein A."/>
            <person name="Daniel R."/>
        </authorList>
    </citation>
    <scope>NUCLEOTIDE SEQUENCE [LARGE SCALE GENOMIC DNA]</scope>
    <source>
        <strain evidence="2 3">DSM 10228</strain>
    </source>
</reference>
<protein>
    <submittedName>
        <fullName evidence="2">Lumazine-binding domain protein</fullName>
    </submittedName>
</protein>
<accession>A0A2T0BHY2</accession>
<proteinExistence type="predicted"/>
<evidence type="ECO:0000256" key="1">
    <source>
        <dbReference type="SAM" id="Coils"/>
    </source>
</evidence>
<dbReference type="EMBL" id="PVXQ01000007">
    <property type="protein sequence ID" value="PRR83453.1"/>
    <property type="molecule type" value="Genomic_DNA"/>
</dbReference>
<dbReference type="PROSITE" id="PS51257">
    <property type="entry name" value="PROKAR_LIPOPROTEIN"/>
    <property type="match status" value="1"/>
</dbReference>
<organism evidence="2 3">
    <name type="scientific">Clostridium vincentii</name>
    <dbReference type="NCBI Taxonomy" id="52704"/>
    <lineage>
        <taxon>Bacteria</taxon>
        <taxon>Bacillati</taxon>
        <taxon>Bacillota</taxon>
        <taxon>Clostridia</taxon>
        <taxon>Eubacteriales</taxon>
        <taxon>Clostridiaceae</taxon>
        <taxon>Clostridium</taxon>
    </lineage>
</organism>
<name>A0A2T0BHY2_9CLOT</name>
<dbReference type="Gene3D" id="3.10.450.50">
    <property type="match status" value="1"/>
</dbReference>
<dbReference type="RefSeq" id="WP_106059026.1">
    <property type="nucleotide sequence ID" value="NZ_PVXQ01000007.1"/>
</dbReference>
<gene>
    <name evidence="2" type="ORF">CLVI_10020</name>
</gene>
<dbReference type="AlphaFoldDB" id="A0A2T0BHY2"/>
<evidence type="ECO:0000313" key="3">
    <source>
        <dbReference type="Proteomes" id="UP000239471"/>
    </source>
</evidence>
<comment type="caution">
    <text evidence="2">The sequence shown here is derived from an EMBL/GenBank/DDBJ whole genome shotgun (WGS) entry which is preliminary data.</text>
</comment>
<dbReference type="OrthoDB" id="1778308at2"/>
<evidence type="ECO:0000313" key="2">
    <source>
        <dbReference type="EMBL" id="PRR83453.1"/>
    </source>
</evidence>
<dbReference type="Proteomes" id="UP000239471">
    <property type="component" value="Unassembled WGS sequence"/>
</dbReference>